<protein>
    <submittedName>
        <fullName evidence="1">Uncharacterized protein</fullName>
    </submittedName>
</protein>
<name>A0ACD5VI75_AVESA</name>
<reference evidence="1" key="1">
    <citation type="submission" date="2021-05" db="EMBL/GenBank/DDBJ databases">
        <authorList>
            <person name="Scholz U."/>
            <person name="Mascher M."/>
            <person name="Fiebig A."/>
        </authorList>
    </citation>
    <scope>NUCLEOTIDE SEQUENCE [LARGE SCALE GENOMIC DNA]</scope>
</reference>
<accession>A0ACD5VI75</accession>
<keyword evidence="2" id="KW-1185">Reference proteome</keyword>
<evidence type="ECO:0000313" key="1">
    <source>
        <dbReference type="EnsemblPlants" id="AVESA.00010b.r2.3AG0426830.1.CDS"/>
    </source>
</evidence>
<dbReference type="Proteomes" id="UP001732700">
    <property type="component" value="Chromosome 3A"/>
</dbReference>
<sequence length="805" mass="92607">MVYLYSCSWCTDHLFWQCRKNWVEAMAQSDKRMPQIGMIFKSREEAWLFWVAYGGHAGFDVRKRYSNVRKIDGKVTSCKYVCAKKGKRQQGQRESIQKIFRPETRTECKARMCIQLDRESGNFEVTDVVLGHNHLLYLPQTCHLMVSQRKISEFQAFEIEAADDSGIMPKAAYELAARQAGGTFNLGYTSRDHRNHLQTKRQRELAFGQAGSMLKYFHDKIAENPSFQYALQLDCEEHIANIFWTGAKMMLDYAHFGDVVTFDTTFGTNKEYRPFGVFLGLNQFRETTIFGAALLFDETFASFRWLFETFLAAHNGRQPRTIFTDQDAAMGKAVDAVFKEAYHGLCTFHIMQNAVKHLSPIKDEAKDEEKESHEKNDGEERDEEKESSILTDFGTCMYGYEDKAAFEEAFNNMRCKVHKQTWLDSIYKVKEKWAECFMRDVFSLGVRSTQLSESFNNSLKNHLKSDFHIVRFLKHFERTVEDKRNKELQSEFQARKNIPRMKMSTPMLVQASEVFTPIIFEAFQSEYERSMAACSKMLDVDKYVVAIGSLHGDLTYEDERIVIGDSLNKTATCSCGMFERTGILCGHGLKVLDLMNIKTLPTHYVLKRWTREARKGNILDKQGRNVVENPKLEAMLRYKELSHKFHTMAYKVAYSTECCSLLENALDSVGPMLEEKLNASNSAINEPSNGQENVDPNVQLTDDLLRAAQLKKKEVQSKNSKRKKIWLDKLHKGKRKVPKPAVTTKKEAKQQKRNGDMQPQIEAGDGGHKKEDNVGNEKYDVIESFTQLLTTPTYDDGSLYGGNMF</sequence>
<proteinExistence type="predicted"/>
<dbReference type="EnsemblPlants" id="AVESA.00010b.r2.3AG0426830.1">
    <property type="protein sequence ID" value="AVESA.00010b.r2.3AG0426830.1.CDS"/>
    <property type="gene ID" value="AVESA.00010b.r2.3AG0426830"/>
</dbReference>
<reference evidence="1" key="2">
    <citation type="submission" date="2025-09" db="UniProtKB">
        <authorList>
            <consortium name="EnsemblPlants"/>
        </authorList>
    </citation>
    <scope>IDENTIFICATION</scope>
</reference>
<evidence type="ECO:0000313" key="2">
    <source>
        <dbReference type="Proteomes" id="UP001732700"/>
    </source>
</evidence>
<organism evidence="1 2">
    <name type="scientific">Avena sativa</name>
    <name type="common">Oat</name>
    <dbReference type="NCBI Taxonomy" id="4498"/>
    <lineage>
        <taxon>Eukaryota</taxon>
        <taxon>Viridiplantae</taxon>
        <taxon>Streptophyta</taxon>
        <taxon>Embryophyta</taxon>
        <taxon>Tracheophyta</taxon>
        <taxon>Spermatophyta</taxon>
        <taxon>Magnoliopsida</taxon>
        <taxon>Liliopsida</taxon>
        <taxon>Poales</taxon>
        <taxon>Poaceae</taxon>
        <taxon>BOP clade</taxon>
        <taxon>Pooideae</taxon>
        <taxon>Poodae</taxon>
        <taxon>Poeae</taxon>
        <taxon>Poeae Chloroplast Group 1 (Aveneae type)</taxon>
        <taxon>Aveninae</taxon>
        <taxon>Avena</taxon>
    </lineage>
</organism>